<feature type="compositionally biased region" description="Polar residues" evidence="1">
    <location>
        <begin position="214"/>
        <end position="230"/>
    </location>
</feature>
<dbReference type="AlphaFoldDB" id="A0A6D2JAJ7"/>
<evidence type="ECO:0000259" key="2">
    <source>
        <dbReference type="Pfam" id="PF03732"/>
    </source>
</evidence>
<dbReference type="InterPro" id="IPR005162">
    <property type="entry name" value="Retrotrans_gag_dom"/>
</dbReference>
<name>A0A6D2JAJ7_9BRAS</name>
<dbReference type="EMBL" id="CACVBM020001185">
    <property type="protein sequence ID" value="CAA7037957.1"/>
    <property type="molecule type" value="Genomic_DNA"/>
</dbReference>
<comment type="caution">
    <text evidence="3">The sequence shown here is derived from an EMBL/GenBank/DDBJ whole genome shotgun (WGS) entry which is preliminary data.</text>
</comment>
<dbReference type="Pfam" id="PF03732">
    <property type="entry name" value="Retrotrans_gag"/>
    <property type="match status" value="1"/>
</dbReference>
<gene>
    <name evidence="3" type="ORF">MERR_LOCUS25192</name>
</gene>
<protein>
    <recommendedName>
        <fullName evidence="2">Retrotransposon gag domain-containing protein</fullName>
    </recommendedName>
</protein>
<dbReference type="PANTHER" id="PTHR33223:SF10">
    <property type="entry name" value="AMINOTRANSFERASE-LIKE PLANT MOBILE DOMAIN-CONTAINING PROTEIN"/>
    <property type="match status" value="1"/>
</dbReference>
<dbReference type="Proteomes" id="UP000467841">
    <property type="component" value="Unassembled WGS sequence"/>
</dbReference>
<evidence type="ECO:0000313" key="3">
    <source>
        <dbReference type="EMBL" id="CAA7037957.1"/>
    </source>
</evidence>
<feature type="compositionally biased region" description="Basic and acidic residues" evidence="1">
    <location>
        <begin position="243"/>
        <end position="258"/>
    </location>
</feature>
<feature type="compositionally biased region" description="Basic and acidic residues" evidence="1">
    <location>
        <begin position="197"/>
        <end position="213"/>
    </location>
</feature>
<feature type="region of interest" description="Disordered" evidence="1">
    <location>
        <begin position="185"/>
        <end position="258"/>
    </location>
</feature>
<dbReference type="OrthoDB" id="1113936at2759"/>
<organism evidence="3 4">
    <name type="scientific">Microthlaspi erraticum</name>
    <dbReference type="NCBI Taxonomy" id="1685480"/>
    <lineage>
        <taxon>Eukaryota</taxon>
        <taxon>Viridiplantae</taxon>
        <taxon>Streptophyta</taxon>
        <taxon>Embryophyta</taxon>
        <taxon>Tracheophyta</taxon>
        <taxon>Spermatophyta</taxon>
        <taxon>Magnoliopsida</taxon>
        <taxon>eudicotyledons</taxon>
        <taxon>Gunneridae</taxon>
        <taxon>Pentapetalae</taxon>
        <taxon>rosids</taxon>
        <taxon>malvids</taxon>
        <taxon>Brassicales</taxon>
        <taxon>Brassicaceae</taxon>
        <taxon>Coluteocarpeae</taxon>
        <taxon>Microthlaspi</taxon>
    </lineage>
</organism>
<keyword evidence="4" id="KW-1185">Reference proteome</keyword>
<sequence>MTSKIHQATSSAPEITKVLKASKNTPFTARIINTSVKPQGKMNVPTYDGQSDPARFLSAFHIGMQMFHFPAEDLDAAYCKLFVGRLTDAALQWFSRLEANSVDSYDVLTTAFLKHYSIHIQDGVSDADLYTLQQEPKESLRFFIDRFKSVASQIAVGDNAAVSALKNSLWHESPLKDKTKAIGAKKYASQPQAKATPAKEKSQEKDREPRQHYDSNLSPNYKGKQASNFQIDPPKPKRNKYIRPSEDTPSGEERPYCDHHKFYGHSTEQCRQLQEHLYNEYQSGLM</sequence>
<proteinExistence type="predicted"/>
<reference evidence="3" key="1">
    <citation type="submission" date="2020-01" db="EMBL/GenBank/DDBJ databases">
        <authorList>
            <person name="Mishra B."/>
        </authorList>
    </citation>
    <scope>NUCLEOTIDE SEQUENCE [LARGE SCALE GENOMIC DNA]</scope>
</reference>
<dbReference type="PANTHER" id="PTHR33223">
    <property type="entry name" value="CCHC-TYPE DOMAIN-CONTAINING PROTEIN"/>
    <property type="match status" value="1"/>
</dbReference>
<feature type="domain" description="Retrotransposon gag" evidence="2">
    <location>
        <begin position="80"/>
        <end position="170"/>
    </location>
</feature>
<evidence type="ECO:0000256" key="1">
    <source>
        <dbReference type="SAM" id="MobiDB-lite"/>
    </source>
</evidence>
<evidence type="ECO:0000313" key="4">
    <source>
        <dbReference type="Proteomes" id="UP000467841"/>
    </source>
</evidence>
<accession>A0A6D2JAJ7</accession>